<dbReference type="SUPFAM" id="SSF46548">
    <property type="entry name" value="alpha-helical ferredoxin"/>
    <property type="match status" value="1"/>
</dbReference>
<dbReference type="InterPro" id="IPR013542">
    <property type="entry name" value="QueG_DUF1730"/>
</dbReference>
<dbReference type="InterPro" id="IPR017896">
    <property type="entry name" value="4Fe4S_Fe-S-bd"/>
</dbReference>
<dbReference type="PROSITE" id="PS00198">
    <property type="entry name" value="4FE4S_FER_1"/>
    <property type="match status" value="1"/>
</dbReference>
<keyword evidence="3" id="KW-0819">tRNA processing</keyword>
<dbReference type="KEGG" id="alka:J0B03_10410"/>
<dbReference type="GO" id="GO:0052693">
    <property type="term" value="F:epoxyqueuosine reductase activity"/>
    <property type="evidence" value="ECO:0007669"/>
    <property type="project" value="UniProtKB-EC"/>
</dbReference>
<evidence type="ECO:0000313" key="11">
    <source>
        <dbReference type="Proteomes" id="UP000663499"/>
    </source>
</evidence>
<accession>A0A974XGH0</accession>
<keyword evidence="7" id="KW-0408">Iron</keyword>
<sequence>MEFQEIATRSALELGFTLVGVTVPNPREELQQRVKNRNEEGGLTPFTPNGGADLMSVEKQWPFCRSVLSLGLSYNSTNIPVAGPGEGVVARIGLGRDYHLVIQEKIWMLMDELKKMFPDLVYEYQVDNGPLSDRASAWEAGLGFFGKNSFIIHPDKGSYINLAQVFTNQPVSAVTKPLESRCGTCTKCMDACPTHAIGSNGSLHGDRCISYLTQKKGVLMQRERTAMGRHLYGCDICQEVCPFNKSASLSSAAELRWDGNREIFQLDKILSMTKRVFKDRFGQRAAGWRGKSLLQRNALIVCGNEQTPGNRDLLLQYLSAPGELLRIHALYSLEKYGEKERKWVQKALETESESFRNTYEEYR</sequence>
<keyword evidence="1" id="KW-0004">4Fe-4S</keyword>
<protein>
    <submittedName>
        <fullName evidence="10">tRNA epoxyqueuosine(34) reductase QueG</fullName>
        <ecNumber evidence="10">1.17.99.6</ecNumber>
    </submittedName>
</protein>
<evidence type="ECO:0000256" key="5">
    <source>
        <dbReference type="ARBA" id="ARBA00022785"/>
    </source>
</evidence>
<evidence type="ECO:0000256" key="1">
    <source>
        <dbReference type="ARBA" id="ARBA00022485"/>
    </source>
</evidence>
<dbReference type="AlphaFoldDB" id="A0A974XGH0"/>
<keyword evidence="8" id="KW-0411">Iron-sulfur</keyword>
<evidence type="ECO:0000256" key="3">
    <source>
        <dbReference type="ARBA" id="ARBA00022694"/>
    </source>
</evidence>
<evidence type="ECO:0000256" key="6">
    <source>
        <dbReference type="ARBA" id="ARBA00023002"/>
    </source>
</evidence>
<dbReference type="PANTHER" id="PTHR30002">
    <property type="entry name" value="EPOXYQUEUOSINE REDUCTASE"/>
    <property type="match status" value="1"/>
</dbReference>
<evidence type="ECO:0000256" key="8">
    <source>
        <dbReference type="ARBA" id="ARBA00023014"/>
    </source>
</evidence>
<evidence type="ECO:0000259" key="9">
    <source>
        <dbReference type="PROSITE" id="PS51379"/>
    </source>
</evidence>
<dbReference type="RefSeq" id="WP_207299537.1">
    <property type="nucleotide sequence ID" value="NZ_CP071444.1"/>
</dbReference>
<dbReference type="PROSITE" id="PS51379">
    <property type="entry name" value="4FE4S_FER_2"/>
    <property type="match status" value="1"/>
</dbReference>
<keyword evidence="6 10" id="KW-0560">Oxidoreductase</keyword>
<dbReference type="Pfam" id="PF08331">
    <property type="entry name" value="QueG_DUF1730"/>
    <property type="match status" value="1"/>
</dbReference>
<dbReference type="NCBIfam" id="TIGR00276">
    <property type="entry name" value="tRNA epoxyqueuosine(34) reductase QueG"/>
    <property type="match status" value="1"/>
</dbReference>
<keyword evidence="2" id="KW-0963">Cytoplasm</keyword>
<evidence type="ECO:0000256" key="7">
    <source>
        <dbReference type="ARBA" id="ARBA00023004"/>
    </source>
</evidence>
<dbReference type="GO" id="GO:0008616">
    <property type="term" value="P:tRNA queuosine(34) biosynthetic process"/>
    <property type="evidence" value="ECO:0007669"/>
    <property type="project" value="UniProtKB-KW"/>
</dbReference>
<dbReference type="EMBL" id="CP071444">
    <property type="protein sequence ID" value="QSX08195.1"/>
    <property type="molecule type" value="Genomic_DNA"/>
</dbReference>
<dbReference type="GO" id="GO:0046872">
    <property type="term" value="F:metal ion binding"/>
    <property type="evidence" value="ECO:0007669"/>
    <property type="project" value="UniProtKB-KW"/>
</dbReference>
<dbReference type="InterPro" id="IPR004453">
    <property type="entry name" value="QueG"/>
</dbReference>
<keyword evidence="5" id="KW-0671">Queuosine biosynthesis</keyword>
<dbReference type="Gene3D" id="3.30.70.20">
    <property type="match status" value="1"/>
</dbReference>
<dbReference type="GO" id="GO:0051539">
    <property type="term" value="F:4 iron, 4 sulfur cluster binding"/>
    <property type="evidence" value="ECO:0007669"/>
    <property type="project" value="UniProtKB-KW"/>
</dbReference>
<reference evidence="10" key="1">
    <citation type="submission" date="2021-03" db="EMBL/GenBank/DDBJ databases">
        <title>Alkalibacter marinus sp. nov., isolated from tidal flat sediment.</title>
        <authorList>
            <person name="Namirimu T."/>
            <person name="Yang J.-A."/>
            <person name="Yang S.-H."/>
            <person name="Kim Y.-J."/>
            <person name="Kwon K.K."/>
        </authorList>
    </citation>
    <scope>NUCLEOTIDE SEQUENCE</scope>
    <source>
        <strain evidence="10">ES005</strain>
    </source>
</reference>
<organism evidence="10 11">
    <name type="scientific">Alkalibacter rhizosphaerae</name>
    <dbReference type="NCBI Taxonomy" id="2815577"/>
    <lineage>
        <taxon>Bacteria</taxon>
        <taxon>Bacillati</taxon>
        <taxon>Bacillota</taxon>
        <taxon>Clostridia</taxon>
        <taxon>Eubacteriales</taxon>
        <taxon>Eubacteriaceae</taxon>
        <taxon>Alkalibacter</taxon>
    </lineage>
</organism>
<name>A0A974XGH0_9FIRM</name>
<gene>
    <name evidence="10" type="primary">queG</name>
    <name evidence="10" type="ORF">J0B03_10410</name>
</gene>
<keyword evidence="11" id="KW-1185">Reference proteome</keyword>
<dbReference type="PANTHER" id="PTHR30002:SF4">
    <property type="entry name" value="EPOXYQUEUOSINE REDUCTASE"/>
    <property type="match status" value="1"/>
</dbReference>
<dbReference type="Pfam" id="PF13484">
    <property type="entry name" value="Fer4_16"/>
    <property type="match status" value="1"/>
</dbReference>
<evidence type="ECO:0000313" key="10">
    <source>
        <dbReference type="EMBL" id="QSX08195.1"/>
    </source>
</evidence>
<dbReference type="EC" id="1.17.99.6" evidence="10"/>
<dbReference type="InterPro" id="IPR017900">
    <property type="entry name" value="4Fe4S_Fe_S_CS"/>
</dbReference>
<evidence type="ECO:0000256" key="4">
    <source>
        <dbReference type="ARBA" id="ARBA00022723"/>
    </source>
</evidence>
<evidence type="ECO:0000256" key="2">
    <source>
        <dbReference type="ARBA" id="ARBA00022490"/>
    </source>
</evidence>
<feature type="domain" description="4Fe-4S ferredoxin-type" evidence="9">
    <location>
        <begin position="173"/>
        <end position="202"/>
    </location>
</feature>
<dbReference type="Proteomes" id="UP000663499">
    <property type="component" value="Chromosome"/>
</dbReference>
<keyword evidence="4" id="KW-0479">Metal-binding</keyword>
<proteinExistence type="predicted"/>